<evidence type="ECO:0000256" key="4">
    <source>
        <dbReference type="ARBA" id="ARBA00016218"/>
    </source>
</evidence>
<evidence type="ECO:0000256" key="9">
    <source>
        <dbReference type="ARBA" id="ARBA00022909"/>
    </source>
</evidence>
<dbReference type="InterPro" id="IPR035907">
    <property type="entry name" value="Hppk_sf"/>
</dbReference>
<gene>
    <name evidence="14" type="primary">folK</name>
    <name evidence="14" type="ORF">GCM10011613_26330</name>
</gene>
<reference evidence="15" key="1">
    <citation type="journal article" date="2019" name="Int. J. Syst. Evol. Microbiol.">
        <title>The Global Catalogue of Microorganisms (GCM) 10K type strain sequencing project: providing services to taxonomists for standard genome sequencing and annotation.</title>
        <authorList>
            <consortium name="The Broad Institute Genomics Platform"/>
            <consortium name="The Broad Institute Genome Sequencing Center for Infectious Disease"/>
            <person name="Wu L."/>
            <person name="Ma J."/>
        </authorList>
    </citation>
    <scope>NUCLEOTIDE SEQUENCE [LARGE SCALE GENOMIC DNA]</scope>
    <source>
        <strain evidence="15">KCTC 32239</strain>
    </source>
</reference>
<keyword evidence="7" id="KW-0418">Kinase</keyword>
<dbReference type="SUPFAM" id="SSF55083">
    <property type="entry name" value="6-hydroxymethyl-7,8-dihydropterin pyrophosphokinase, HPPK"/>
    <property type="match status" value="1"/>
</dbReference>
<comment type="similarity">
    <text evidence="2">Belongs to the HPPK family.</text>
</comment>
<evidence type="ECO:0000256" key="1">
    <source>
        <dbReference type="ARBA" id="ARBA00005051"/>
    </source>
</evidence>
<evidence type="ECO:0000256" key="10">
    <source>
        <dbReference type="ARBA" id="ARBA00029409"/>
    </source>
</evidence>
<dbReference type="Gene3D" id="3.30.70.560">
    <property type="entry name" value="7,8-Dihydro-6-hydroxymethylpterin-pyrophosphokinase HPPK"/>
    <property type="match status" value="1"/>
</dbReference>
<feature type="domain" description="7,8-dihydro-6-hydroxymethylpterin-pyrophosphokinase" evidence="13">
    <location>
        <begin position="87"/>
        <end position="98"/>
    </location>
</feature>
<comment type="function">
    <text evidence="10">Catalyzes the transfer of pyrophosphate from adenosine triphosphate (ATP) to 6-hydroxymethyl-7,8-dihydropterin, an enzymatic step in folate biosynthesis pathway.</text>
</comment>
<evidence type="ECO:0000256" key="12">
    <source>
        <dbReference type="ARBA" id="ARBA00033413"/>
    </source>
</evidence>
<evidence type="ECO:0000256" key="8">
    <source>
        <dbReference type="ARBA" id="ARBA00022840"/>
    </source>
</evidence>
<protein>
    <recommendedName>
        <fullName evidence="4">2-amino-4-hydroxy-6-hydroxymethyldihydropteridine pyrophosphokinase</fullName>
        <ecNumber evidence="3">2.7.6.3</ecNumber>
    </recommendedName>
    <alternativeName>
        <fullName evidence="11">6-hydroxymethyl-7,8-dihydropterin pyrophosphokinase</fullName>
    </alternativeName>
    <alternativeName>
        <fullName evidence="12">7,8-dihydro-6-hydroxymethylpterin-pyrophosphokinase</fullName>
    </alternativeName>
</protein>
<dbReference type="PANTHER" id="PTHR43071:SF1">
    <property type="entry name" value="2-AMINO-4-HYDROXY-6-HYDROXYMETHYLDIHYDROPTERIDINE PYROPHOSPHOKINASE"/>
    <property type="match status" value="1"/>
</dbReference>
<dbReference type="RefSeq" id="WP_189419329.1">
    <property type="nucleotide sequence ID" value="NZ_BMYZ01000002.1"/>
</dbReference>
<sequence length="158" mass="17269">MLAYIGLGSNLDNPRAQVEQAFAELAALSGCELLARSPLYGSTAIGPGEQPDYVNAVGLLKTELTPLALLDALQAIEQSHRRVRLEHWGPRTLDLDILLLDNLSIDSERLKVPHPYLTQRSFVLYPLADIAPALHLPDGRSLQEVVALCPRDGLAQIE</sequence>
<evidence type="ECO:0000313" key="15">
    <source>
        <dbReference type="Proteomes" id="UP000619761"/>
    </source>
</evidence>
<keyword evidence="9" id="KW-0289">Folate biosynthesis</keyword>
<keyword evidence="8" id="KW-0067">ATP-binding</keyword>
<organism evidence="14 15">
    <name type="scientific">Cellvibrio zantedeschiae</name>
    <dbReference type="NCBI Taxonomy" id="1237077"/>
    <lineage>
        <taxon>Bacteria</taxon>
        <taxon>Pseudomonadati</taxon>
        <taxon>Pseudomonadota</taxon>
        <taxon>Gammaproteobacteria</taxon>
        <taxon>Cellvibrionales</taxon>
        <taxon>Cellvibrionaceae</taxon>
        <taxon>Cellvibrio</taxon>
    </lineage>
</organism>
<accession>A0ABQ3B648</accession>
<dbReference type="EC" id="2.7.6.3" evidence="3"/>
<keyword evidence="15" id="KW-1185">Reference proteome</keyword>
<evidence type="ECO:0000256" key="2">
    <source>
        <dbReference type="ARBA" id="ARBA00005810"/>
    </source>
</evidence>
<proteinExistence type="inferred from homology"/>
<evidence type="ECO:0000256" key="6">
    <source>
        <dbReference type="ARBA" id="ARBA00022741"/>
    </source>
</evidence>
<evidence type="ECO:0000259" key="13">
    <source>
        <dbReference type="PROSITE" id="PS00794"/>
    </source>
</evidence>
<dbReference type="CDD" id="cd00483">
    <property type="entry name" value="HPPK"/>
    <property type="match status" value="1"/>
</dbReference>
<dbReference type="Proteomes" id="UP000619761">
    <property type="component" value="Unassembled WGS sequence"/>
</dbReference>
<evidence type="ECO:0000256" key="3">
    <source>
        <dbReference type="ARBA" id="ARBA00013253"/>
    </source>
</evidence>
<comment type="caution">
    <text evidence="14">The sequence shown here is derived from an EMBL/GenBank/DDBJ whole genome shotgun (WGS) entry which is preliminary data.</text>
</comment>
<dbReference type="InterPro" id="IPR000550">
    <property type="entry name" value="Hppk"/>
</dbReference>
<keyword evidence="6" id="KW-0547">Nucleotide-binding</keyword>
<evidence type="ECO:0000313" key="14">
    <source>
        <dbReference type="EMBL" id="GGY80048.1"/>
    </source>
</evidence>
<dbReference type="EMBL" id="BMYZ01000002">
    <property type="protein sequence ID" value="GGY80048.1"/>
    <property type="molecule type" value="Genomic_DNA"/>
</dbReference>
<comment type="pathway">
    <text evidence="1">Cofactor biosynthesis; tetrahydrofolate biosynthesis; 2-amino-4-hydroxy-6-hydroxymethyl-7,8-dihydropteridine diphosphate from 7,8-dihydroneopterin triphosphate: step 4/4.</text>
</comment>
<dbReference type="PANTHER" id="PTHR43071">
    <property type="entry name" value="2-AMINO-4-HYDROXY-6-HYDROXYMETHYLDIHYDROPTERIDINE PYROPHOSPHOKINASE"/>
    <property type="match status" value="1"/>
</dbReference>
<dbReference type="PROSITE" id="PS00794">
    <property type="entry name" value="HPPK"/>
    <property type="match status" value="1"/>
</dbReference>
<dbReference type="Pfam" id="PF01288">
    <property type="entry name" value="HPPK"/>
    <property type="match status" value="1"/>
</dbReference>
<evidence type="ECO:0000256" key="11">
    <source>
        <dbReference type="ARBA" id="ARBA00029766"/>
    </source>
</evidence>
<dbReference type="NCBIfam" id="TIGR01498">
    <property type="entry name" value="folK"/>
    <property type="match status" value="1"/>
</dbReference>
<name>A0ABQ3B648_9GAMM</name>
<keyword evidence="5" id="KW-0808">Transferase</keyword>
<evidence type="ECO:0000256" key="7">
    <source>
        <dbReference type="ARBA" id="ARBA00022777"/>
    </source>
</evidence>
<evidence type="ECO:0000256" key="5">
    <source>
        <dbReference type="ARBA" id="ARBA00022679"/>
    </source>
</evidence>